<reference evidence="3" key="1">
    <citation type="submission" date="2016-06" db="EMBL/GenBank/DDBJ databases">
        <authorList>
            <person name="Varghese N."/>
            <person name="Submissions Spin"/>
        </authorList>
    </citation>
    <scope>NUCLEOTIDE SEQUENCE [LARGE SCALE GENOMIC DNA]</scope>
    <source>
        <strain evidence="3">DSM 45431</strain>
    </source>
</reference>
<dbReference type="Proteomes" id="UP000199413">
    <property type="component" value="Unassembled WGS sequence"/>
</dbReference>
<dbReference type="CDD" id="cd11614">
    <property type="entry name" value="SAF_CpaB_FlgA_like"/>
    <property type="match status" value="1"/>
</dbReference>
<dbReference type="EMBL" id="FMHV01000002">
    <property type="protein sequence ID" value="SCL15522.1"/>
    <property type="molecule type" value="Genomic_DNA"/>
</dbReference>
<organism evidence="2 3">
    <name type="scientific">Micromonospora rhizosphaerae</name>
    <dbReference type="NCBI Taxonomy" id="568872"/>
    <lineage>
        <taxon>Bacteria</taxon>
        <taxon>Bacillati</taxon>
        <taxon>Actinomycetota</taxon>
        <taxon>Actinomycetes</taxon>
        <taxon>Micromonosporales</taxon>
        <taxon>Micromonosporaceae</taxon>
        <taxon>Micromonospora</taxon>
    </lineage>
</organism>
<dbReference type="InterPro" id="IPR031571">
    <property type="entry name" value="RcpC_dom"/>
</dbReference>
<evidence type="ECO:0000313" key="2">
    <source>
        <dbReference type="EMBL" id="SCL15522.1"/>
    </source>
</evidence>
<proteinExistence type="predicted"/>
<gene>
    <name evidence="2" type="ORF">GA0070624_0744</name>
</gene>
<dbReference type="RefSeq" id="WP_091336684.1">
    <property type="nucleotide sequence ID" value="NZ_FMHV01000002.1"/>
</dbReference>
<dbReference type="Pfam" id="PF16976">
    <property type="entry name" value="RcpC"/>
    <property type="match status" value="1"/>
</dbReference>
<evidence type="ECO:0000313" key="3">
    <source>
        <dbReference type="Proteomes" id="UP000199413"/>
    </source>
</evidence>
<feature type="domain" description="Flp pilus assembly protein RcpC/CpaB" evidence="1">
    <location>
        <begin position="117"/>
        <end position="233"/>
    </location>
</feature>
<protein>
    <submittedName>
        <fullName evidence="2">Pilus assembly protein CpaB</fullName>
    </submittedName>
</protein>
<dbReference type="STRING" id="568872.GA0070624_0744"/>
<name>A0A1C6RED1_9ACTN</name>
<sequence>MARRIIPVLISLVLAALGTGAIMLYLRSADDRAIEGKRARTVLVADKQIPAGTSGKLLRTKGYLRQVRMPVETLPEDALEQVTGNLDALVTTAPVQRGQLLLRAMLGNAVTNGSGLAIPAGQMAITARVKSTVFGPASLRPGARVAIFYTYTPMDERKRDVVSGAGLEKGREINSVTRLLMTDVEVISVGPAPVAGSVGAEASPGGGVQDELSVTFGLNQVDAERLAHAVALGGELNVGVLGDSSNVRPDSGVDNRSLFG</sequence>
<keyword evidence="3" id="KW-1185">Reference proteome</keyword>
<dbReference type="AlphaFoldDB" id="A0A1C6RED1"/>
<dbReference type="OrthoDB" id="5182178at2"/>
<accession>A0A1C6RED1</accession>
<evidence type="ECO:0000259" key="1">
    <source>
        <dbReference type="Pfam" id="PF16976"/>
    </source>
</evidence>